<keyword evidence="4" id="KW-0963">Cytoplasm</keyword>
<protein>
    <recommendedName>
        <fullName evidence="3">protein-L-isoaspartate(D-aspartate) O-methyltransferase</fullName>
        <ecNumber evidence="3">2.1.1.77</ecNumber>
    </recommendedName>
</protein>
<comment type="similarity">
    <text evidence="2">Belongs to the methyltransferase superfamily. L-isoaspartyl/D-aspartyl protein methyltransferase family.</text>
</comment>
<evidence type="ECO:0000313" key="8">
    <source>
        <dbReference type="EMBL" id="KAF6751621.1"/>
    </source>
</evidence>
<dbReference type="PANTHER" id="PTHR11579:SF0">
    <property type="entry name" value="PROTEIN-L-ISOASPARTATE(D-ASPARTATE) O-METHYLTRANSFERASE"/>
    <property type="match status" value="1"/>
</dbReference>
<evidence type="ECO:0000256" key="1">
    <source>
        <dbReference type="ARBA" id="ARBA00004496"/>
    </source>
</evidence>
<dbReference type="InterPro" id="IPR029063">
    <property type="entry name" value="SAM-dependent_MTases_sf"/>
</dbReference>
<organism evidence="8 9">
    <name type="scientific">Ephemerocybe angulata</name>
    <dbReference type="NCBI Taxonomy" id="980116"/>
    <lineage>
        <taxon>Eukaryota</taxon>
        <taxon>Fungi</taxon>
        <taxon>Dikarya</taxon>
        <taxon>Basidiomycota</taxon>
        <taxon>Agaricomycotina</taxon>
        <taxon>Agaricomycetes</taxon>
        <taxon>Agaricomycetidae</taxon>
        <taxon>Agaricales</taxon>
        <taxon>Agaricineae</taxon>
        <taxon>Psathyrellaceae</taxon>
        <taxon>Ephemerocybe</taxon>
    </lineage>
</organism>
<evidence type="ECO:0000256" key="6">
    <source>
        <dbReference type="ARBA" id="ARBA00022679"/>
    </source>
</evidence>
<dbReference type="Pfam" id="PF01135">
    <property type="entry name" value="PCMT"/>
    <property type="match status" value="1"/>
</dbReference>
<evidence type="ECO:0000256" key="2">
    <source>
        <dbReference type="ARBA" id="ARBA00005369"/>
    </source>
</evidence>
<dbReference type="EC" id="2.1.1.77" evidence="3"/>
<dbReference type="OrthoDB" id="73890at2759"/>
<dbReference type="Gene3D" id="3.40.50.150">
    <property type="entry name" value="Vaccinia Virus protein VP39"/>
    <property type="match status" value="1"/>
</dbReference>
<dbReference type="InterPro" id="IPR000682">
    <property type="entry name" value="PCMT"/>
</dbReference>
<evidence type="ECO:0000313" key="9">
    <source>
        <dbReference type="Proteomes" id="UP000521943"/>
    </source>
</evidence>
<sequence length="230" mass="24868">MAWRCSGLSNEELVNNMRRRIHLPGGRDYLSEPVEKAMKAVDHANYVRGKRDVNAYDDSPQSETIGYVGPTISAPHNWHAYALEHLLEFLKPGARVLDVGSGSGYLVAVMHHLVGDTGKVVGIELPKLVTVTCSEGNLRQDGLGRALDSGAIEMVAGSLREGYAPGGPYEVIHVGAAALNVPQALLDQLASPGRMFTPAGSPYMQAIEQIDKDGQGRVTRKKVMDVHYVP</sequence>
<keyword evidence="7" id="KW-0949">S-adenosyl-L-methionine</keyword>
<dbReference type="EMBL" id="JACGCI010000048">
    <property type="protein sequence ID" value="KAF6751621.1"/>
    <property type="molecule type" value="Genomic_DNA"/>
</dbReference>
<comment type="subcellular location">
    <subcellularLocation>
        <location evidence="1">Cytoplasm</location>
    </subcellularLocation>
</comment>
<comment type="caution">
    <text evidence="8">The sequence shown here is derived from an EMBL/GenBank/DDBJ whole genome shotgun (WGS) entry which is preliminary data.</text>
</comment>
<reference evidence="8 9" key="1">
    <citation type="submission" date="2020-07" db="EMBL/GenBank/DDBJ databases">
        <title>Comparative genomics of pyrophilous fungi reveals a link between fire events and developmental genes.</title>
        <authorList>
            <consortium name="DOE Joint Genome Institute"/>
            <person name="Steindorff A.S."/>
            <person name="Carver A."/>
            <person name="Calhoun S."/>
            <person name="Stillman K."/>
            <person name="Liu H."/>
            <person name="Lipzen A."/>
            <person name="Pangilinan J."/>
            <person name="Labutti K."/>
            <person name="Bruns T.D."/>
            <person name="Grigoriev I.V."/>
        </authorList>
    </citation>
    <scope>NUCLEOTIDE SEQUENCE [LARGE SCALE GENOMIC DNA]</scope>
    <source>
        <strain evidence="8 9">CBS 144469</strain>
    </source>
</reference>
<accession>A0A8H6HTR1</accession>
<evidence type="ECO:0000256" key="4">
    <source>
        <dbReference type="ARBA" id="ARBA00022490"/>
    </source>
</evidence>
<evidence type="ECO:0000256" key="5">
    <source>
        <dbReference type="ARBA" id="ARBA00022603"/>
    </source>
</evidence>
<dbReference type="AlphaFoldDB" id="A0A8H6HTR1"/>
<name>A0A8H6HTR1_9AGAR</name>
<dbReference type="SUPFAM" id="SSF53335">
    <property type="entry name" value="S-adenosyl-L-methionine-dependent methyltransferases"/>
    <property type="match status" value="1"/>
</dbReference>
<keyword evidence="9" id="KW-1185">Reference proteome</keyword>
<gene>
    <name evidence="8" type="ORF">DFP72DRAFT_906682</name>
</gene>
<dbReference type="Proteomes" id="UP000521943">
    <property type="component" value="Unassembled WGS sequence"/>
</dbReference>
<keyword evidence="5 8" id="KW-0489">Methyltransferase</keyword>
<dbReference type="GO" id="GO:0005737">
    <property type="term" value="C:cytoplasm"/>
    <property type="evidence" value="ECO:0007669"/>
    <property type="project" value="UniProtKB-SubCell"/>
</dbReference>
<proteinExistence type="inferred from homology"/>
<dbReference type="PANTHER" id="PTHR11579">
    <property type="entry name" value="PROTEIN-L-ISOASPARTATE O-METHYLTRANSFERASE"/>
    <property type="match status" value="1"/>
</dbReference>
<evidence type="ECO:0000256" key="7">
    <source>
        <dbReference type="ARBA" id="ARBA00022691"/>
    </source>
</evidence>
<dbReference type="GO" id="GO:0032259">
    <property type="term" value="P:methylation"/>
    <property type="evidence" value="ECO:0007669"/>
    <property type="project" value="UniProtKB-KW"/>
</dbReference>
<dbReference type="GO" id="GO:0004719">
    <property type="term" value="F:protein-L-isoaspartate (D-aspartate) O-methyltransferase activity"/>
    <property type="evidence" value="ECO:0007669"/>
    <property type="project" value="UniProtKB-EC"/>
</dbReference>
<keyword evidence="6 8" id="KW-0808">Transferase</keyword>
<evidence type="ECO:0000256" key="3">
    <source>
        <dbReference type="ARBA" id="ARBA00011890"/>
    </source>
</evidence>